<dbReference type="PROSITE" id="PS50003">
    <property type="entry name" value="PH_DOMAIN"/>
    <property type="match status" value="1"/>
</dbReference>
<protein>
    <recommendedName>
        <fullName evidence="2">PH domain-containing protein</fullName>
    </recommendedName>
</protein>
<sequence>MIGPVEKKPSVRIAGYLEKRSKMRLLVCRWKRWWFVLEGRLLLYYKSQQEYLNLSPCRGSLNMGLAASVRPGKGLELTVITRSQNVTLRAANRLDHEQWLQSLIDAMALPGSANTFSSRPVMHFRYSSQEHHENLIERIKSFRCPSYSTVPKDSGSVSKQSGSYETSTSSSHSSNIGQTPSEHCLLRRVLSDSRTQLRRPVPVRSSVRLSKIAFSDTSIPVNTDSAHILLAQPSEKCQSMQDLRDNAHVDDDSLRSHELACRHRAVKNSIESERAVLGGSKESKLSNSIKIELNLEDVQCKNNEQVKEQKIGNIKIVLDGCAIYGSNELKGDVGGISSNNNGSVINDQDYVEIKRLNLQLQANKGAKSDTDLTNRHKIRRQSSSCENMQTLDRSIGSTYYEASERKEMGSKEQRMTPLVSRDVPSSSGRKSNKKRSNSFLSRFLESKHQAEEGGTPEQRPTVKKRHSFLRKMWKRMEKKAEEEDYESVDYESIPVVIELPSPEVEKAEELLLSLEREDRGPEPEPPPDYDVSIAEELEVPPMLPPRQKHRPTSPWHDVPKNNQPVLPVEEDHPPPLPAKTKQKNRNNLLIEVEDSSCTEYNHPSLMCEPPSRNGEQKLEDLDNLLSQLSEVNTYVVQQIDISEGLLGNIIQVSAATESDYDIPRPHLSLLASMRSTNVRSDTFAPTHFLCTTPLVDSDSLDPVINRLDAEMTPDSLECDSPWSLTQPSPAWSLSHSGSLLRNFITSDEKLFPDSLNS</sequence>
<feature type="compositionally biased region" description="Basic and acidic residues" evidence="1">
    <location>
        <begin position="402"/>
        <end position="414"/>
    </location>
</feature>
<name>A0A1B6ME67_9HEMI</name>
<dbReference type="Gene3D" id="2.30.29.30">
    <property type="entry name" value="Pleckstrin-homology domain (PH domain)/Phosphotyrosine-binding domain (PTB)"/>
    <property type="match status" value="1"/>
</dbReference>
<dbReference type="InterPro" id="IPR011993">
    <property type="entry name" value="PH-like_dom_sf"/>
</dbReference>
<dbReference type="AlphaFoldDB" id="A0A1B6ME67"/>
<reference evidence="3" key="1">
    <citation type="submission" date="2015-11" db="EMBL/GenBank/DDBJ databases">
        <title>De novo transcriptome assembly of four potential Pierce s Disease insect vectors from Arizona vineyards.</title>
        <authorList>
            <person name="Tassone E.E."/>
        </authorList>
    </citation>
    <scope>NUCLEOTIDE SEQUENCE</scope>
</reference>
<feature type="compositionally biased region" description="Low complexity" evidence="1">
    <location>
        <begin position="158"/>
        <end position="174"/>
    </location>
</feature>
<dbReference type="SUPFAM" id="SSF50729">
    <property type="entry name" value="PH domain-like"/>
    <property type="match status" value="1"/>
</dbReference>
<evidence type="ECO:0000256" key="1">
    <source>
        <dbReference type="SAM" id="MobiDB-lite"/>
    </source>
</evidence>
<proteinExistence type="predicted"/>
<gene>
    <name evidence="3" type="ORF">g.21853</name>
</gene>
<dbReference type="Pfam" id="PF00169">
    <property type="entry name" value="PH"/>
    <property type="match status" value="1"/>
</dbReference>
<dbReference type="EMBL" id="GEBQ01005744">
    <property type="protein sequence ID" value="JAT34233.1"/>
    <property type="molecule type" value="Transcribed_RNA"/>
</dbReference>
<dbReference type="SMART" id="SM00233">
    <property type="entry name" value="PH"/>
    <property type="match status" value="1"/>
</dbReference>
<organism evidence="3">
    <name type="scientific">Graphocephala atropunctata</name>
    <dbReference type="NCBI Taxonomy" id="36148"/>
    <lineage>
        <taxon>Eukaryota</taxon>
        <taxon>Metazoa</taxon>
        <taxon>Ecdysozoa</taxon>
        <taxon>Arthropoda</taxon>
        <taxon>Hexapoda</taxon>
        <taxon>Insecta</taxon>
        <taxon>Pterygota</taxon>
        <taxon>Neoptera</taxon>
        <taxon>Paraneoptera</taxon>
        <taxon>Hemiptera</taxon>
        <taxon>Auchenorrhyncha</taxon>
        <taxon>Membracoidea</taxon>
        <taxon>Cicadellidae</taxon>
        <taxon>Cicadellinae</taxon>
        <taxon>Cicadellini</taxon>
        <taxon>Graphocephala</taxon>
    </lineage>
</organism>
<evidence type="ECO:0000313" key="3">
    <source>
        <dbReference type="EMBL" id="JAT34233.1"/>
    </source>
</evidence>
<evidence type="ECO:0000259" key="2">
    <source>
        <dbReference type="PROSITE" id="PS50003"/>
    </source>
</evidence>
<accession>A0A1B6ME67</accession>
<feature type="region of interest" description="Disordered" evidence="1">
    <location>
        <begin position="147"/>
        <end position="180"/>
    </location>
</feature>
<dbReference type="InterPro" id="IPR001849">
    <property type="entry name" value="PH_domain"/>
</dbReference>
<feature type="compositionally biased region" description="Polar residues" evidence="1">
    <location>
        <begin position="147"/>
        <end position="157"/>
    </location>
</feature>
<feature type="region of interest" description="Disordered" evidence="1">
    <location>
        <begin position="542"/>
        <end position="581"/>
    </location>
</feature>
<feature type="region of interest" description="Disordered" evidence="1">
    <location>
        <begin position="402"/>
        <end position="466"/>
    </location>
</feature>
<feature type="domain" description="PH" evidence="2">
    <location>
        <begin position="10"/>
        <end position="108"/>
    </location>
</feature>
<dbReference type="CDD" id="cd00821">
    <property type="entry name" value="PH"/>
    <property type="match status" value="1"/>
</dbReference>